<feature type="region of interest" description="Disordered" evidence="7">
    <location>
        <begin position="1"/>
        <end position="29"/>
    </location>
</feature>
<dbReference type="EC" id="3.1.11.6" evidence="6"/>
<keyword evidence="5" id="KW-0269">Exonuclease</keyword>
<keyword evidence="4 8" id="KW-0378">Hydrolase</keyword>
<dbReference type="Pfam" id="PF02609">
    <property type="entry name" value="Exonuc_VII_S"/>
    <property type="match status" value="1"/>
</dbReference>
<evidence type="ECO:0000256" key="1">
    <source>
        <dbReference type="ARBA" id="ARBA00009998"/>
    </source>
</evidence>
<accession>A0A4U8TBJ9</accession>
<dbReference type="EMBL" id="JRPR02000001">
    <property type="protein sequence ID" value="TLD97306.1"/>
    <property type="molecule type" value="Genomic_DNA"/>
</dbReference>
<dbReference type="InterPro" id="IPR003761">
    <property type="entry name" value="Exonuc_VII_S"/>
</dbReference>
<evidence type="ECO:0000256" key="6">
    <source>
        <dbReference type="NCBIfam" id="TIGR01280"/>
    </source>
</evidence>
<evidence type="ECO:0000313" key="8">
    <source>
        <dbReference type="EMBL" id="TLD97306.1"/>
    </source>
</evidence>
<evidence type="ECO:0000256" key="2">
    <source>
        <dbReference type="ARBA" id="ARBA00022490"/>
    </source>
</evidence>
<comment type="similarity">
    <text evidence="1">Belongs to the XseB family.</text>
</comment>
<dbReference type="InterPro" id="IPR037004">
    <property type="entry name" value="Exonuc_VII_ssu_sf"/>
</dbReference>
<dbReference type="GO" id="GO:0008855">
    <property type="term" value="F:exodeoxyribonuclease VII activity"/>
    <property type="evidence" value="ECO:0007669"/>
    <property type="project" value="UniProtKB-UniRule"/>
</dbReference>
<dbReference type="RefSeq" id="WP_052057996.1">
    <property type="nucleotide sequence ID" value="NZ_JRPR02000001.1"/>
</dbReference>
<name>A0A4U8TBJ9_9HELI</name>
<evidence type="ECO:0000256" key="4">
    <source>
        <dbReference type="ARBA" id="ARBA00022801"/>
    </source>
</evidence>
<keyword evidence="2" id="KW-0963">Cytoplasm</keyword>
<dbReference type="AlphaFoldDB" id="A0A4U8TBJ9"/>
<dbReference type="Proteomes" id="UP000029733">
    <property type="component" value="Unassembled WGS sequence"/>
</dbReference>
<evidence type="ECO:0000256" key="7">
    <source>
        <dbReference type="SAM" id="MobiDB-lite"/>
    </source>
</evidence>
<keyword evidence="9" id="KW-1185">Reference proteome</keyword>
<evidence type="ECO:0000256" key="3">
    <source>
        <dbReference type="ARBA" id="ARBA00022722"/>
    </source>
</evidence>
<proteinExistence type="inferred from homology"/>
<gene>
    <name evidence="8" type="primary">xseB</name>
    <name evidence="8" type="ORF">LS71_000685</name>
</gene>
<dbReference type="SUPFAM" id="SSF116842">
    <property type="entry name" value="XseB-like"/>
    <property type="match status" value="1"/>
</dbReference>
<comment type="caution">
    <text evidence="8">The sequence shown here is derived from an EMBL/GenBank/DDBJ whole genome shotgun (WGS) entry which is preliminary data.</text>
</comment>
<dbReference type="NCBIfam" id="TIGR01280">
    <property type="entry name" value="xseB"/>
    <property type="match status" value="1"/>
</dbReference>
<protein>
    <recommendedName>
        <fullName evidence="6">Exodeoxyribonuclease VII small subunit</fullName>
        <ecNumber evidence="6">3.1.11.6</ecNumber>
    </recommendedName>
</protein>
<feature type="compositionally biased region" description="Polar residues" evidence="7">
    <location>
        <begin position="7"/>
        <end position="29"/>
    </location>
</feature>
<evidence type="ECO:0000313" key="9">
    <source>
        <dbReference type="Proteomes" id="UP000029733"/>
    </source>
</evidence>
<reference evidence="8 9" key="1">
    <citation type="journal article" date="2014" name="Genome Announc.">
        <title>Draft genome sequences of eight enterohepatic helicobacter species isolated from both laboratory and wild rodents.</title>
        <authorList>
            <person name="Sheh A."/>
            <person name="Shen Z."/>
            <person name="Fox J.G."/>
        </authorList>
    </citation>
    <scope>NUCLEOTIDE SEQUENCE [LARGE SCALE GENOMIC DNA]</scope>
    <source>
        <strain evidence="8 9">MIT 09-6949</strain>
    </source>
</reference>
<dbReference type="OrthoDB" id="5327812at2"/>
<evidence type="ECO:0000256" key="5">
    <source>
        <dbReference type="ARBA" id="ARBA00022839"/>
    </source>
</evidence>
<dbReference type="Gene3D" id="1.10.287.1040">
    <property type="entry name" value="Exonuclease VII, small subunit"/>
    <property type="match status" value="1"/>
</dbReference>
<dbReference type="STRING" id="1677920.LS71_04805"/>
<keyword evidence="3" id="KW-0540">Nuclease</keyword>
<organism evidence="8 9">
    <name type="scientific">Helicobacter jaachi</name>
    <dbReference type="NCBI Taxonomy" id="1677920"/>
    <lineage>
        <taxon>Bacteria</taxon>
        <taxon>Pseudomonadati</taxon>
        <taxon>Campylobacterota</taxon>
        <taxon>Epsilonproteobacteria</taxon>
        <taxon>Campylobacterales</taxon>
        <taxon>Helicobacteraceae</taxon>
        <taxon>Helicobacter</taxon>
    </lineage>
</organism>
<dbReference type="GO" id="GO:0009318">
    <property type="term" value="C:exodeoxyribonuclease VII complex"/>
    <property type="evidence" value="ECO:0007669"/>
    <property type="project" value="UniProtKB-UniRule"/>
</dbReference>
<sequence>MKKHTSADSINNPINASVAESHTIESSTESNAIDIGDFEILIDKAKATLSKLSAQEITLKESLALYEEGLANLKKAQDILEKAKLQYQEFKD</sequence>
<dbReference type="GO" id="GO:0006308">
    <property type="term" value="P:DNA catabolic process"/>
    <property type="evidence" value="ECO:0007669"/>
    <property type="project" value="UniProtKB-UniRule"/>
</dbReference>